<dbReference type="EMBL" id="BGZK01001307">
    <property type="protein sequence ID" value="GBP76848.1"/>
    <property type="molecule type" value="Genomic_DNA"/>
</dbReference>
<gene>
    <name evidence="1" type="ORF">EVAR_87235_1</name>
</gene>
<evidence type="ECO:0000313" key="1">
    <source>
        <dbReference type="EMBL" id="GBP76848.1"/>
    </source>
</evidence>
<protein>
    <submittedName>
        <fullName evidence="1">Uncharacterized protein</fullName>
    </submittedName>
</protein>
<reference evidence="1 2" key="1">
    <citation type="journal article" date="2019" name="Commun. Biol.">
        <title>The bagworm genome reveals a unique fibroin gene that provides high tensile strength.</title>
        <authorList>
            <person name="Kono N."/>
            <person name="Nakamura H."/>
            <person name="Ohtoshi R."/>
            <person name="Tomita M."/>
            <person name="Numata K."/>
            <person name="Arakawa K."/>
        </authorList>
    </citation>
    <scope>NUCLEOTIDE SEQUENCE [LARGE SCALE GENOMIC DNA]</scope>
</reference>
<sequence length="139" mass="16019">MQPKTRAHSKQPIHNRRIHVTINGHQRWPDDKPWPSMARVRALAPPRRFAKREFLQYFGLFWWDQVFSSDLGTAPYPDSSHVFDVNFSLTNDLRLGSVLNFDPFRCPLTFLLPVPLAISIPLPVKDAICTKLGQLLLSQ</sequence>
<organism evidence="1 2">
    <name type="scientific">Eumeta variegata</name>
    <name type="common">Bagworm moth</name>
    <name type="synonym">Eumeta japonica</name>
    <dbReference type="NCBI Taxonomy" id="151549"/>
    <lineage>
        <taxon>Eukaryota</taxon>
        <taxon>Metazoa</taxon>
        <taxon>Ecdysozoa</taxon>
        <taxon>Arthropoda</taxon>
        <taxon>Hexapoda</taxon>
        <taxon>Insecta</taxon>
        <taxon>Pterygota</taxon>
        <taxon>Neoptera</taxon>
        <taxon>Endopterygota</taxon>
        <taxon>Lepidoptera</taxon>
        <taxon>Glossata</taxon>
        <taxon>Ditrysia</taxon>
        <taxon>Tineoidea</taxon>
        <taxon>Psychidae</taxon>
        <taxon>Oiketicinae</taxon>
        <taxon>Eumeta</taxon>
    </lineage>
</organism>
<accession>A0A4C1YL41</accession>
<dbReference type="AlphaFoldDB" id="A0A4C1YL41"/>
<evidence type="ECO:0000313" key="2">
    <source>
        <dbReference type="Proteomes" id="UP000299102"/>
    </source>
</evidence>
<comment type="caution">
    <text evidence="1">The sequence shown here is derived from an EMBL/GenBank/DDBJ whole genome shotgun (WGS) entry which is preliminary data.</text>
</comment>
<keyword evidence="2" id="KW-1185">Reference proteome</keyword>
<name>A0A4C1YL41_EUMVA</name>
<proteinExistence type="predicted"/>
<dbReference type="Proteomes" id="UP000299102">
    <property type="component" value="Unassembled WGS sequence"/>
</dbReference>